<dbReference type="RefSeq" id="WP_034382151.1">
    <property type="nucleotide sequence ID" value="NZ_AWTN01000114.1"/>
</dbReference>
<accession>A0A0E3B9R0</accession>
<keyword evidence="1" id="KW-0472">Membrane</keyword>
<evidence type="ECO:0000313" key="2">
    <source>
        <dbReference type="EMBL" id="KGG86172.1"/>
    </source>
</evidence>
<feature type="transmembrane region" description="Helical" evidence="1">
    <location>
        <begin position="20"/>
        <end position="42"/>
    </location>
</feature>
<evidence type="ECO:0000313" key="3">
    <source>
        <dbReference type="Proteomes" id="UP000029567"/>
    </source>
</evidence>
<protein>
    <submittedName>
        <fullName evidence="2">Uncharacterized protein</fullName>
    </submittedName>
</protein>
<organism evidence="2 3">
    <name type="scientific">Comamonas thiooxydans</name>
    <dbReference type="NCBI Taxonomy" id="363952"/>
    <lineage>
        <taxon>Bacteria</taxon>
        <taxon>Pseudomonadati</taxon>
        <taxon>Pseudomonadota</taxon>
        <taxon>Betaproteobacteria</taxon>
        <taxon>Burkholderiales</taxon>
        <taxon>Comamonadaceae</taxon>
        <taxon>Comamonas</taxon>
    </lineage>
</organism>
<keyword evidence="1" id="KW-0812">Transmembrane</keyword>
<dbReference type="AlphaFoldDB" id="A0A0E3B9R0"/>
<feature type="transmembrane region" description="Helical" evidence="1">
    <location>
        <begin position="48"/>
        <end position="66"/>
    </location>
</feature>
<dbReference type="Proteomes" id="UP000029567">
    <property type="component" value="Unassembled WGS sequence"/>
</dbReference>
<name>A0A0E3B9R0_9BURK</name>
<evidence type="ECO:0000256" key="1">
    <source>
        <dbReference type="SAM" id="Phobius"/>
    </source>
</evidence>
<keyword evidence="1" id="KW-1133">Transmembrane helix</keyword>
<dbReference type="EMBL" id="AWTN01000114">
    <property type="protein sequence ID" value="KGG86172.1"/>
    <property type="molecule type" value="Genomic_DNA"/>
</dbReference>
<gene>
    <name evidence="2" type="ORF">P245_20865</name>
</gene>
<proteinExistence type="predicted"/>
<comment type="caution">
    <text evidence="2">The sequence shown here is derived from an EMBL/GenBank/DDBJ whole genome shotgun (WGS) entry which is preliminary data.</text>
</comment>
<reference evidence="2 3" key="1">
    <citation type="submission" date="2013-09" db="EMBL/GenBank/DDBJ databases">
        <title>High correlation between genotypes and phenotypes of environmental bacteria Comamonas testosteroni strains.</title>
        <authorList>
            <person name="Liu L."/>
            <person name="Zhu W."/>
            <person name="Xia X."/>
            <person name="Xu B."/>
            <person name="Luo M."/>
            <person name="Wang G."/>
        </authorList>
    </citation>
    <scope>NUCLEOTIDE SEQUENCE [LARGE SCALE GENOMIC DNA]</scope>
    <source>
        <strain evidence="2 3">JL14</strain>
    </source>
</reference>
<sequence>MKLHPALKDPEMKHPRLANALLDVGMILIIVSSIGLLFTIFYWGVGQYMSGGFLALIAGALFVARAKQVAKMRRHQSIDEGRPTLRRVK</sequence>